<organism evidence="1 2">
    <name type="scientific">Streptomyces vastus</name>
    <dbReference type="NCBI Taxonomy" id="285451"/>
    <lineage>
        <taxon>Bacteria</taxon>
        <taxon>Bacillati</taxon>
        <taxon>Actinomycetota</taxon>
        <taxon>Actinomycetes</taxon>
        <taxon>Kitasatosporales</taxon>
        <taxon>Streptomycetaceae</taxon>
        <taxon>Streptomyces</taxon>
    </lineage>
</organism>
<dbReference type="EMBL" id="BAAASJ010000043">
    <property type="protein sequence ID" value="GAA2641782.1"/>
    <property type="molecule type" value="Genomic_DNA"/>
</dbReference>
<reference evidence="1 2" key="1">
    <citation type="journal article" date="2019" name="Int. J. Syst. Evol. Microbiol.">
        <title>The Global Catalogue of Microorganisms (GCM) 10K type strain sequencing project: providing services to taxonomists for standard genome sequencing and annotation.</title>
        <authorList>
            <consortium name="The Broad Institute Genomics Platform"/>
            <consortium name="The Broad Institute Genome Sequencing Center for Infectious Disease"/>
            <person name="Wu L."/>
            <person name="Ma J."/>
        </authorList>
    </citation>
    <scope>NUCLEOTIDE SEQUENCE [LARGE SCALE GENOMIC DNA]</scope>
    <source>
        <strain evidence="1 2">JCM 4524</strain>
    </source>
</reference>
<evidence type="ECO:0000313" key="2">
    <source>
        <dbReference type="Proteomes" id="UP001500151"/>
    </source>
</evidence>
<sequence length="367" mass="41257">MNLPMQQEAIDHMEAFGVLVLISPSYGSAETRRHWTDTVEEPVDFTARRYGGLLASEERASLLTLHPEARARFWGATPAHDSKFADVTTGDVVLFTGQNRVRAIGEVGAIFRNRAFADRLWPPVPGGQSWHTVYSLLDLVSADIPYTELNASIGYKPTHKFPGQMVLRGDKARAVLEDFMITPGTEWDTVSQPLVRQRLDARERDAIRVAAAEELRTRRTGYQRTRRLIVVDRYEAELVRTYRQYLADRGQTAERFFCPAGVSDIYVEAAGGAEVIEAKSTPRHAHVRQALAQLLDYAPYSPSPARHLAGLFPEAPELEDIDLLHRYGIDCIYRQSPGGFRRLPAPEERRALMSGIWSGRMGEDNAH</sequence>
<comment type="caution">
    <text evidence="1">The sequence shown here is derived from an EMBL/GenBank/DDBJ whole genome shotgun (WGS) entry which is preliminary data.</text>
</comment>
<keyword evidence="2" id="KW-1185">Reference proteome</keyword>
<name>A0ABN3R238_9ACTN</name>
<gene>
    <name evidence="1" type="ORF">GCM10010307_43670</name>
</gene>
<protein>
    <submittedName>
        <fullName evidence="1">Uncharacterized protein</fullName>
    </submittedName>
</protein>
<accession>A0ABN3R238</accession>
<proteinExistence type="predicted"/>
<dbReference type="Proteomes" id="UP001500151">
    <property type="component" value="Unassembled WGS sequence"/>
</dbReference>
<evidence type="ECO:0000313" key="1">
    <source>
        <dbReference type="EMBL" id="GAA2641782.1"/>
    </source>
</evidence>